<comment type="caution">
    <text evidence="1">The sequence shown here is derived from an EMBL/GenBank/DDBJ whole genome shotgun (WGS) entry which is preliminary data.</text>
</comment>
<evidence type="ECO:0000313" key="1">
    <source>
        <dbReference type="EMBL" id="CAF1424009.1"/>
    </source>
</evidence>
<organism evidence="1 2">
    <name type="scientific">Rotaria sordida</name>
    <dbReference type="NCBI Taxonomy" id="392033"/>
    <lineage>
        <taxon>Eukaryota</taxon>
        <taxon>Metazoa</taxon>
        <taxon>Spiralia</taxon>
        <taxon>Gnathifera</taxon>
        <taxon>Rotifera</taxon>
        <taxon>Eurotatoria</taxon>
        <taxon>Bdelloidea</taxon>
        <taxon>Philodinida</taxon>
        <taxon>Philodinidae</taxon>
        <taxon>Rotaria</taxon>
    </lineage>
</organism>
<protein>
    <recommendedName>
        <fullName evidence="3">Metallothionein</fullName>
    </recommendedName>
</protein>
<accession>A0A815MNS0</accession>
<name>A0A815MNS0_9BILA</name>
<gene>
    <name evidence="1" type="ORF">ZHD862_LOCUS34075</name>
</gene>
<proteinExistence type="predicted"/>
<dbReference type="Proteomes" id="UP000663864">
    <property type="component" value="Unassembled WGS sequence"/>
</dbReference>
<dbReference type="EMBL" id="CAJNOT010004263">
    <property type="protein sequence ID" value="CAF1424009.1"/>
    <property type="molecule type" value="Genomic_DNA"/>
</dbReference>
<dbReference type="AlphaFoldDB" id="A0A815MNS0"/>
<reference evidence="1" key="1">
    <citation type="submission" date="2021-02" db="EMBL/GenBank/DDBJ databases">
        <authorList>
            <person name="Nowell W R."/>
        </authorList>
    </citation>
    <scope>NUCLEOTIDE SEQUENCE</scope>
</reference>
<sequence length="90" mass="9572">MPCNCRTTGKCSCNAECEQAGRCVCNSSCACITNKGGACNICSCLPPLGKCFSICPFGNSYICVPSGYSVPVTFALVYLYIQRPSDNYSL</sequence>
<evidence type="ECO:0000313" key="2">
    <source>
        <dbReference type="Proteomes" id="UP000663864"/>
    </source>
</evidence>
<evidence type="ECO:0008006" key="3">
    <source>
        <dbReference type="Google" id="ProtNLM"/>
    </source>
</evidence>